<protein>
    <submittedName>
        <fullName evidence="2">Uncharacterized protein</fullName>
    </submittedName>
</protein>
<evidence type="ECO:0000313" key="2">
    <source>
        <dbReference type="EMBL" id="KAG7195250.1"/>
    </source>
</evidence>
<evidence type="ECO:0000313" key="3">
    <source>
        <dbReference type="Proteomes" id="UP000790833"/>
    </source>
</evidence>
<proteinExistence type="predicted"/>
<gene>
    <name evidence="2" type="ORF">KQ657_003776</name>
</gene>
<feature type="compositionally biased region" description="Basic and acidic residues" evidence="1">
    <location>
        <begin position="120"/>
        <end position="130"/>
    </location>
</feature>
<sequence length="136" mass="16035">MSMPARPKTMLQRLVVSVVAIGAGIWVTVKTSPAPIFRYQEFDEDEIVKRKQEGKWLSIRIEDPTPEQVASKKVYEQNVLEEQKRQYIKRWVNGIIEEKRNEERMIARQMPKVLRKMARERKERESKAVDDMTSST</sequence>
<feature type="region of interest" description="Disordered" evidence="1">
    <location>
        <begin position="117"/>
        <end position="136"/>
    </location>
</feature>
<name>A0A9P7VCL3_9ASCO</name>
<dbReference type="GeneID" id="66117150"/>
<organism evidence="2 3">
    <name type="scientific">Scheffersomyces spartinae</name>
    <dbReference type="NCBI Taxonomy" id="45513"/>
    <lineage>
        <taxon>Eukaryota</taxon>
        <taxon>Fungi</taxon>
        <taxon>Dikarya</taxon>
        <taxon>Ascomycota</taxon>
        <taxon>Saccharomycotina</taxon>
        <taxon>Pichiomycetes</taxon>
        <taxon>Debaryomycetaceae</taxon>
        <taxon>Scheffersomyces</taxon>
    </lineage>
</organism>
<dbReference type="Proteomes" id="UP000790833">
    <property type="component" value="Unassembled WGS sequence"/>
</dbReference>
<evidence type="ECO:0000256" key="1">
    <source>
        <dbReference type="SAM" id="MobiDB-lite"/>
    </source>
</evidence>
<dbReference type="RefSeq" id="XP_043050797.1">
    <property type="nucleotide sequence ID" value="XM_043194473.1"/>
</dbReference>
<comment type="caution">
    <text evidence="2">The sequence shown here is derived from an EMBL/GenBank/DDBJ whole genome shotgun (WGS) entry which is preliminary data.</text>
</comment>
<dbReference type="EMBL" id="JAHMUF010000004">
    <property type="protein sequence ID" value="KAG7195250.1"/>
    <property type="molecule type" value="Genomic_DNA"/>
</dbReference>
<dbReference type="AlphaFoldDB" id="A0A9P7VCL3"/>
<accession>A0A9P7VCL3</accession>
<keyword evidence="3" id="KW-1185">Reference proteome</keyword>
<reference evidence="2" key="1">
    <citation type="submission" date="2021-03" db="EMBL/GenBank/DDBJ databases">
        <authorList>
            <person name="Palmer J.M."/>
        </authorList>
    </citation>
    <scope>NUCLEOTIDE SEQUENCE</scope>
    <source>
        <strain evidence="2">ARV_011</strain>
    </source>
</reference>